<organism evidence="3 4">
    <name type="scientific">Paenibacillus allorhizosphaerae</name>
    <dbReference type="NCBI Taxonomy" id="2849866"/>
    <lineage>
        <taxon>Bacteria</taxon>
        <taxon>Bacillati</taxon>
        <taxon>Bacillota</taxon>
        <taxon>Bacilli</taxon>
        <taxon>Bacillales</taxon>
        <taxon>Paenibacillaceae</taxon>
        <taxon>Paenibacillus</taxon>
    </lineage>
</organism>
<evidence type="ECO:0000256" key="1">
    <source>
        <dbReference type="ARBA" id="ARBA00023125"/>
    </source>
</evidence>
<reference evidence="3 4" key="1">
    <citation type="submission" date="2021-06" db="EMBL/GenBank/DDBJ databases">
        <authorList>
            <person name="Criscuolo A."/>
        </authorList>
    </citation>
    <scope>NUCLEOTIDE SEQUENCE [LARGE SCALE GENOMIC DNA]</scope>
    <source>
        <strain evidence="4">CIP 111802</strain>
    </source>
</reference>
<dbReference type="Proteomes" id="UP000730618">
    <property type="component" value="Unassembled WGS sequence"/>
</dbReference>
<feature type="domain" description="HTH cro/C1-type" evidence="2">
    <location>
        <begin position="10"/>
        <end position="64"/>
    </location>
</feature>
<protein>
    <recommendedName>
        <fullName evidence="2">HTH cro/C1-type domain-containing protein</fullName>
    </recommendedName>
</protein>
<dbReference type="RefSeq" id="WP_218096847.1">
    <property type="nucleotide sequence ID" value="NZ_CAJVCE010000001.1"/>
</dbReference>
<comment type="caution">
    <text evidence="3">The sequence shown here is derived from an EMBL/GenBank/DDBJ whole genome shotgun (WGS) entry which is preliminary data.</text>
</comment>
<evidence type="ECO:0000313" key="4">
    <source>
        <dbReference type="Proteomes" id="UP000730618"/>
    </source>
</evidence>
<dbReference type="PROSITE" id="PS50943">
    <property type="entry name" value="HTH_CROC1"/>
    <property type="match status" value="1"/>
</dbReference>
<name>A0ABM8VB23_9BACL</name>
<keyword evidence="4" id="KW-1185">Reference proteome</keyword>
<sequence length="228" mass="25111">MDMRKFGAAISKLRKHKDLTQSQLADLLNVTRQAVSKWEMGDSFPDISLLPHLSAVFGVTVDRLLHYGEPGQAENEIMIHVASGNPDMVADMLQVGELPVVSIVNVAPMLKASTLELISEGLGQHGIDIKHVVELAAYMNETGLSNLLKRASYDQLDETMLERFIPFLDKESVNMIFAKIIDGELSGSLLAVMLPYLDGSMHSLIDAAVMEGQVDADILRVMHAIHYK</sequence>
<keyword evidence="1" id="KW-0238">DNA-binding</keyword>
<evidence type="ECO:0000259" key="2">
    <source>
        <dbReference type="PROSITE" id="PS50943"/>
    </source>
</evidence>
<dbReference type="InterPro" id="IPR001387">
    <property type="entry name" value="Cro/C1-type_HTH"/>
</dbReference>
<dbReference type="CDD" id="cd00093">
    <property type="entry name" value="HTH_XRE"/>
    <property type="match status" value="1"/>
</dbReference>
<evidence type="ECO:0000313" key="3">
    <source>
        <dbReference type="EMBL" id="CAG7618108.1"/>
    </source>
</evidence>
<dbReference type="PANTHER" id="PTHR46558:SF11">
    <property type="entry name" value="HTH-TYPE TRANSCRIPTIONAL REGULATOR XRE"/>
    <property type="match status" value="1"/>
</dbReference>
<accession>A0ABM8VB23</accession>
<proteinExistence type="predicted"/>
<dbReference type="SMART" id="SM00530">
    <property type="entry name" value="HTH_XRE"/>
    <property type="match status" value="1"/>
</dbReference>
<dbReference type="EMBL" id="CAJVCE010000001">
    <property type="protein sequence ID" value="CAG7618108.1"/>
    <property type="molecule type" value="Genomic_DNA"/>
</dbReference>
<gene>
    <name evidence="3" type="ORF">PAECIP111802_00486</name>
</gene>
<dbReference type="Pfam" id="PF01381">
    <property type="entry name" value="HTH_3"/>
    <property type="match status" value="1"/>
</dbReference>
<dbReference type="PANTHER" id="PTHR46558">
    <property type="entry name" value="TRACRIPTIONAL REGULATORY PROTEIN-RELATED-RELATED"/>
    <property type="match status" value="1"/>
</dbReference>